<gene>
    <name evidence="1" type="ORF">GLOINDRAFT_34831</name>
</gene>
<dbReference type="AlphaFoldDB" id="U9TRF6"/>
<proteinExistence type="predicted"/>
<dbReference type="HOGENOM" id="CLU_3033548_0_0_1"/>
<evidence type="ECO:0000313" key="1">
    <source>
        <dbReference type="EMBL" id="ESA05951.1"/>
    </source>
</evidence>
<protein>
    <submittedName>
        <fullName evidence="1">Uncharacterized protein</fullName>
    </submittedName>
</protein>
<sequence length="55" mass="6506">MELVGYCGECGKNMIKEYKSWMDKFAVPDVILNKVFGTMYYNKNNEYFIGLMNYT</sequence>
<organism evidence="1">
    <name type="scientific">Rhizophagus irregularis (strain DAOM 181602 / DAOM 197198 / MUCL 43194)</name>
    <name type="common">Arbuscular mycorrhizal fungus</name>
    <name type="synonym">Glomus intraradices</name>
    <dbReference type="NCBI Taxonomy" id="747089"/>
    <lineage>
        <taxon>Eukaryota</taxon>
        <taxon>Fungi</taxon>
        <taxon>Fungi incertae sedis</taxon>
        <taxon>Mucoromycota</taxon>
        <taxon>Glomeromycotina</taxon>
        <taxon>Glomeromycetes</taxon>
        <taxon>Glomerales</taxon>
        <taxon>Glomeraceae</taxon>
        <taxon>Rhizophagus</taxon>
    </lineage>
</organism>
<name>U9TRF6_RHIID</name>
<reference evidence="1" key="1">
    <citation type="submission" date="2013-07" db="EMBL/GenBank/DDBJ databases">
        <title>The genome of an arbuscular mycorrhizal fungus provides insights into the evolution of the oldest plant symbiosis.</title>
        <authorList>
            <consortium name="DOE Joint Genome Institute"/>
            <person name="Tisserant E."/>
            <person name="Malbreil M."/>
            <person name="Kuo A."/>
            <person name="Kohler A."/>
            <person name="Symeonidi A."/>
            <person name="Balestrini R."/>
            <person name="Charron P."/>
            <person name="Duensing N."/>
            <person name="Frei-dit-Frey N."/>
            <person name="Gianinazzi-Pearson V."/>
            <person name="Gilbert B."/>
            <person name="Handa Y."/>
            <person name="Hijri M."/>
            <person name="Kaul R."/>
            <person name="Kawaguchi M."/>
            <person name="Krajinski F."/>
            <person name="Lammers P."/>
            <person name="Lapierre D."/>
            <person name="Masclaux F.G."/>
            <person name="Murat C."/>
            <person name="Morin E."/>
            <person name="Ndikumana S."/>
            <person name="Pagni M."/>
            <person name="Petitpierre D."/>
            <person name="Requena N."/>
            <person name="Rosikiewicz P."/>
            <person name="Riley R."/>
            <person name="Saito K."/>
            <person name="San Clemente H."/>
            <person name="Shapiro H."/>
            <person name="van Tuinen D."/>
            <person name="Becard G."/>
            <person name="Bonfante P."/>
            <person name="Paszkowski U."/>
            <person name="Shachar-Hill Y."/>
            <person name="Young J.P."/>
            <person name="Sanders I.R."/>
            <person name="Henrissat B."/>
            <person name="Rensing S.A."/>
            <person name="Grigoriev I.V."/>
            <person name="Corradi N."/>
            <person name="Roux C."/>
            <person name="Martin F."/>
        </authorList>
    </citation>
    <scope>NUCLEOTIDE SEQUENCE</scope>
    <source>
        <strain evidence="1">DAOM 197198</strain>
    </source>
</reference>
<accession>U9TRF6</accession>
<dbReference type="EMBL" id="KI292290">
    <property type="protein sequence ID" value="ESA05951.1"/>
    <property type="molecule type" value="Genomic_DNA"/>
</dbReference>